<keyword evidence="1" id="KW-0812">Transmembrane</keyword>
<dbReference type="Proteomes" id="UP001500929">
    <property type="component" value="Unassembled WGS sequence"/>
</dbReference>
<gene>
    <name evidence="2" type="ORF">GCM10009851_29600</name>
</gene>
<keyword evidence="3" id="KW-1185">Reference proteome</keyword>
<sequence>MRGDLGRSLAGFAAVGVYLDVALSWVTDRVATTPTTLRSAAGRRSGYSFPSLFAYFWRMALTSGTAGLRAVSVIGGMMAFVGLAVAVYVVAAPTESRQEGAEGWASLIVVVLLCSGAILVALGVIAEYLGVVLHVAMGRPLYLVVDGPAGRSGL</sequence>
<name>A0ABN3DV91_9MICO</name>
<keyword evidence="1" id="KW-1133">Transmembrane helix</keyword>
<evidence type="ECO:0000313" key="3">
    <source>
        <dbReference type="Proteomes" id="UP001500929"/>
    </source>
</evidence>
<accession>A0ABN3DV91</accession>
<dbReference type="RefSeq" id="WP_259480431.1">
    <property type="nucleotide sequence ID" value="NZ_BAAAQY010000009.1"/>
</dbReference>
<protein>
    <submittedName>
        <fullName evidence="2">Uncharacterized protein</fullName>
    </submittedName>
</protein>
<comment type="caution">
    <text evidence="2">The sequence shown here is derived from an EMBL/GenBank/DDBJ whole genome shotgun (WGS) entry which is preliminary data.</text>
</comment>
<evidence type="ECO:0000256" key="1">
    <source>
        <dbReference type="SAM" id="Phobius"/>
    </source>
</evidence>
<dbReference type="EMBL" id="BAAAQY010000009">
    <property type="protein sequence ID" value="GAA2242352.1"/>
    <property type="molecule type" value="Genomic_DNA"/>
</dbReference>
<reference evidence="3" key="1">
    <citation type="journal article" date="2019" name="Int. J. Syst. Evol. Microbiol.">
        <title>The Global Catalogue of Microorganisms (GCM) 10K type strain sequencing project: providing services to taxonomists for standard genome sequencing and annotation.</title>
        <authorList>
            <consortium name="The Broad Institute Genomics Platform"/>
            <consortium name="The Broad Institute Genome Sequencing Center for Infectious Disease"/>
            <person name="Wu L."/>
            <person name="Ma J."/>
        </authorList>
    </citation>
    <scope>NUCLEOTIDE SEQUENCE [LARGE SCALE GENOMIC DNA]</scope>
    <source>
        <strain evidence="3">JCM 16117</strain>
    </source>
</reference>
<feature type="transmembrane region" description="Helical" evidence="1">
    <location>
        <begin position="103"/>
        <end position="129"/>
    </location>
</feature>
<evidence type="ECO:0000313" key="2">
    <source>
        <dbReference type="EMBL" id="GAA2242352.1"/>
    </source>
</evidence>
<organism evidence="2 3">
    <name type="scientific">Herbiconiux moechotypicola</name>
    <dbReference type="NCBI Taxonomy" id="637393"/>
    <lineage>
        <taxon>Bacteria</taxon>
        <taxon>Bacillati</taxon>
        <taxon>Actinomycetota</taxon>
        <taxon>Actinomycetes</taxon>
        <taxon>Micrococcales</taxon>
        <taxon>Microbacteriaceae</taxon>
        <taxon>Herbiconiux</taxon>
    </lineage>
</organism>
<feature type="transmembrane region" description="Helical" evidence="1">
    <location>
        <begin position="66"/>
        <end position="91"/>
    </location>
</feature>
<keyword evidence="1" id="KW-0472">Membrane</keyword>
<proteinExistence type="predicted"/>